<evidence type="ECO:0000256" key="2">
    <source>
        <dbReference type="ARBA" id="ARBA00022679"/>
    </source>
</evidence>
<dbReference type="Proteomes" id="UP001374579">
    <property type="component" value="Unassembled WGS sequence"/>
</dbReference>
<dbReference type="SUPFAM" id="SSF52540">
    <property type="entry name" value="P-loop containing nucleoside triphosphate hydrolases"/>
    <property type="match status" value="1"/>
</dbReference>
<comment type="similarity">
    <text evidence="1">Belongs to the sulfotransferase 1 family.</text>
</comment>
<gene>
    <name evidence="4" type="ORF">V1264_022139</name>
</gene>
<evidence type="ECO:0000259" key="3">
    <source>
        <dbReference type="Pfam" id="PF00685"/>
    </source>
</evidence>
<dbReference type="Pfam" id="PF00685">
    <property type="entry name" value="Sulfotransfer_1"/>
    <property type="match status" value="1"/>
</dbReference>
<sequence length="299" mass="34438">MRTLQFSDGRGATLELEELDGVLYPRYHDHLEQQLQQIRKLHVRDSDVILCTYPKAGTHWLWEVITMLVNHISKFSNDLKQSAMLENTDLDLVNSQPSPRVLNTHLLPDALPDMTWLSQCRLVVCHRNPKDTVVSLYNMARQVSYKQIRSAFEGTFEGYASLFLDGKMPHGSWFDYVRAWEQVRRRPPADRIYVGSYESMSRDTVGEVRHLADFLGTGTSESLCEDIARACSFQNMKQATKHQKGAANPEIWKPDATGIFRKGKVGDWKDWMTMELSEAFDRATLARLSDLDLEFTYEL</sequence>
<dbReference type="AlphaFoldDB" id="A0AAN9AJN0"/>
<keyword evidence="2" id="KW-0808">Transferase</keyword>
<comment type="caution">
    <text evidence="4">The sequence shown here is derived from an EMBL/GenBank/DDBJ whole genome shotgun (WGS) entry which is preliminary data.</text>
</comment>
<name>A0AAN9AJN0_9CAEN</name>
<evidence type="ECO:0000256" key="1">
    <source>
        <dbReference type="ARBA" id="ARBA00005771"/>
    </source>
</evidence>
<reference evidence="4 5" key="1">
    <citation type="submission" date="2024-02" db="EMBL/GenBank/DDBJ databases">
        <title>Chromosome-scale genome assembly of the rough periwinkle Littorina saxatilis.</title>
        <authorList>
            <person name="De Jode A."/>
            <person name="Faria R."/>
            <person name="Formenti G."/>
            <person name="Sims Y."/>
            <person name="Smith T.P."/>
            <person name="Tracey A."/>
            <person name="Wood J.M.D."/>
            <person name="Zagrodzka Z.B."/>
            <person name="Johannesson K."/>
            <person name="Butlin R.K."/>
            <person name="Leder E.H."/>
        </authorList>
    </citation>
    <scope>NUCLEOTIDE SEQUENCE [LARGE SCALE GENOMIC DNA]</scope>
    <source>
        <strain evidence="4">Snail1</strain>
        <tissue evidence="4">Muscle</tissue>
    </source>
</reference>
<dbReference type="EMBL" id="JBAMIC010004070">
    <property type="protein sequence ID" value="KAK7088198.1"/>
    <property type="molecule type" value="Genomic_DNA"/>
</dbReference>
<organism evidence="4 5">
    <name type="scientific">Littorina saxatilis</name>
    <dbReference type="NCBI Taxonomy" id="31220"/>
    <lineage>
        <taxon>Eukaryota</taxon>
        <taxon>Metazoa</taxon>
        <taxon>Spiralia</taxon>
        <taxon>Lophotrochozoa</taxon>
        <taxon>Mollusca</taxon>
        <taxon>Gastropoda</taxon>
        <taxon>Caenogastropoda</taxon>
        <taxon>Littorinimorpha</taxon>
        <taxon>Littorinoidea</taxon>
        <taxon>Littorinidae</taxon>
        <taxon>Littorina</taxon>
    </lineage>
</organism>
<evidence type="ECO:0000313" key="5">
    <source>
        <dbReference type="Proteomes" id="UP001374579"/>
    </source>
</evidence>
<evidence type="ECO:0000313" key="4">
    <source>
        <dbReference type="EMBL" id="KAK7088198.1"/>
    </source>
</evidence>
<dbReference type="PANTHER" id="PTHR11783">
    <property type="entry name" value="SULFOTRANSFERASE SULT"/>
    <property type="match status" value="1"/>
</dbReference>
<accession>A0AAN9AJN0</accession>
<dbReference type="InterPro" id="IPR027417">
    <property type="entry name" value="P-loop_NTPase"/>
</dbReference>
<keyword evidence="5" id="KW-1185">Reference proteome</keyword>
<dbReference type="GO" id="GO:0008146">
    <property type="term" value="F:sulfotransferase activity"/>
    <property type="evidence" value="ECO:0007669"/>
    <property type="project" value="InterPro"/>
</dbReference>
<protein>
    <recommendedName>
        <fullName evidence="3">Sulfotransferase domain-containing protein</fullName>
    </recommendedName>
</protein>
<dbReference type="InterPro" id="IPR000863">
    <property type="entry name" value="Sulfotransferase_dom"/>
</dbReference>
<feature type="domain" description="Sulfotransferase" evidence="3">
    <location>
        <begin position="45"/>
        <end position="290"/>
    </location>
</feature>
<proteinExistence type="inferred from homology"/>
<dbReference type="Gene3D" id="3.40.50.300">
    <property type="entry name" value="P-loop containing nucleotide triphosphate hydrolases"/>
    <property type="match status" value="1"/>
</dbReference>